<gene>
    <name evidence="2" type="ORF">SDC9_161143</name>
</gene>
<proteinExistence type="predicted"/>
<accession>A0A645FHJ6</accession>
<feature type="transmembrane region" description="Helical" evidence="1">
    <location>
        <begin position="33"/>
        <end position="66"/>
    </location>
</feature>
<dbReference type="EMBL" id="VSSQ01060374">
    <property type="protein sequence ID" value="MPN13817.1"/>
    <property type="molecule type" value="Genomic_DNA"/>
</dbReference>
<sequence length="67" mass="7637">MLTDGAGVYDDQVGLFLCIDFGITNLLSHAENFFTIGLVLLTAVGFNIYAWHLYYLLSLFTFFIFLF</sequence>
<organism evidence="2">
    <name type="scientific">bioreactor metagenome</name>
    <dbReference type="NCBI Taxonomy" id="1076179"/>
    <lineage>
        <taxon>unclassified sequences</taxon>
        <taxon>metagenomes</taxon>
        <taxon>ecological metagenomes</taxon>
    </lineage>
</organism>
<dbReference type="AlphaFoldDB" id="A0A645FHJ6"/>
<evidence type="ECO:0000256" key="1">
    <source>
        <dbReference type="SAM" id="Phobius"/>
    </source>
</evidence>
<reference evidence="2" key="1">
    <citation type="submission" date="2019-08" db="EMBL/GenBank/DDBJ databases">
        <authorList>
            <person name="Kucharzyk K."/>
            <person name="Murdoch R.W."/>
            <person name="Higgins S."/>
            <person name="Loffler F."/>
        </authorList>
    </citation>
    <scope>NUCLEOTIDE SEQUENCE</scope>
</reference>
<protein>
    <submittedName>
        <fullName evidence="2">Uncharacterized protein</fullName>
    </submittedName>
</protein>
<comment type="caution">
    <text evidence="2">The sequence shown here is derived from an EMBL/GenBank/DDBJ whole genome shotgun (WGS) entry which is preliminary data.</text>
</comment>
<name>A0A645FHJ6_9ZZZZ</name>
<keyword evidence="1" id="KW-0472">Membrane</keyword>
<keyword evidence="1" id="KW-0812">Transmembrane</keyword>
<keyword evidence="1" id="KW-1133">Transmembrane helix</keyword>
<evidence type="ECO:0000313" key="2">
    <source>
        <dbReference type="EMBL" id="MPN13817.1"/>
    </source>
</evidence>